<gene>
    <name evidence="2" type="ORF">KI387_005350</name>
</gene>
<keyword evidence="3" id="KW-1185">Reference proteome</keyword>
<protein>
    <recommendedName>
        <fullName evidence="1">Fe2OG dioxygenase domain-containing protein</fullName>
    </recommendedName>
</protein>
<dbReference type="InterPro" id="IPR044861">
    <property type="entry name" value="IPNS-like_FE2OG_OXY"/>
</dbReference>
<name>A0AA38GNN2_TAXCH</name>
<evidence type="ECO:0000313" key="3">
    <source>
        <dbReference type="Proteomes" id="UP000824469"/>
    </source>
</evidence>
<dbReference type="EMBL" id="JAHRHJ020000002">
    <property type="protein sequence ID" value="KAH9325172.1"/>
    <property type="molecule type" value="Genomic_DNA"/>
</dbReference>
<dbReference type="InterPro" id="IPR050231">
    <property type="entry name" value="Iron_ascorbate_oxido_reductase"/>
</dbReference>
<dbReference type="Gene3D" id="2.60.120.330">
    <property type="entry name" value="B-lactam Antibiotic, Isopenicillin N Synthase, Chain"/>
    <property type="match status" value="1"/>
</dbReference>
<feature type="non-terminal residue" evidence="2">
    <location>
        <position position="1"/>
    </location>
</feature>
<proteinExistence type="predicted"/>
<dbReference type="InterPro" id="IPR005123">
    <property type="entry name" value="Oxoglu/Fe-dep_dioxygenase_dom"/>
</dbReference>
<accession>A0AA38GNN2</accession>
<dbReference type="PANTHER" id="PTHR47990">
    <property type="entry name" value="2-OXOGLUTARATE (2OG) AND FE(II)-DEPENDENT OXYGENASE SUPERFAMILY PROTEIN-RELATED"/>
    <property type="match status" value="1"/>
</dbReference>
<comment type="caution">
    <text evidence="2">The sequence shown here is derived from an EMBL/GenBank/DDBJ whole genome shotgun (WGS) entry which is preliminary data.</text>
</comment>
<dbReference type="InterPro" id="IPR027443">
    <property type="entry name" value="IPNS-like_sf"/>
</dbReference>
<dbReference type="Pfam" id="PF03171">
    <property type="entry name" value="2OG-FeII_Oxy"/>
    <property type="match status" value="1"/>
</dbReference>
<dbReference type="SUPFAM" id="SSF51197">
    <property type="entry name" value="Clavaminate synthase-like"/>
    <property type="match status" value="1"/>
</dbReference>
<organism evidence="2 3">
    <name type="scientific">Taxus chinensis</name>
    <name type="common">Chinese yew</name>
    <name type="synonym">Taxus wallichiana var. chinensis</name>
    <dbReference type="NCBI Taxonomy" id="29808"/>
    <lineage>
        <taxon>Eukaryota</taxon>
        <taxon>Viridiplantae</taxon>
        <taxon>Streptophyta</taxon>
        <taxon>Embryophyta</taxon>
        <taxon>Tracheophyta</taxon>
        <taxon>Spermatophyta</taxon>
        <taxon>Pinopsida</taxon>
        <taxon>Pinidae</taxon>
        <taxon>Conifers II</taxon>
        <taxon>Cupressales</taxon>
        <taxon>Taxaceae</taxon>
        <taxon>Taxus</taxon>
    </lineage>
</organism>
<reference evidence="2 3" key="1">
    <citation type="journal article" date="2021" name="Nat. Plants">
        <title>The Taxus genome provides insights into paclitaxel biosynthesis.</title>
        <authorList>
            <person name="Xiong X."/>
            <person name="Gou J."/>
            <person name="Liao Q."/>
            <person name="Li Y."/>
            <person name="Zhou Q."/>
            <person name="Bi G."/>
            <person name="Li C."/>
            <person name="Du R."/>
            <person name="Wang X."/>
            <person name="Sun T."/>
            <person name="Guo L."/>
            <person name="Liang H."/>
            <person name="Lu P."/>
            <person name="Wu Y."/>
            <person name="Zhang Z."/>
            <person name="Ro D.K."/>
            <person name="Shang Y."/>
            <person name="Huang S."/>
            <person name="Yan J."/>
        </authorList>
    </citation>
    <scope>NUCLEOTIDE SEQUENCE [LARGE SCALE GENOMIC DNA]</scope>
    <source>
        <strain evidence="2">Ta-2019</strain>
    </source>
</reference>
<dbReference type="Proteomes" id="UP000824469">
    <property type="component" value="Unassembled WGS sequence"/>
</dbReference>
<evidence type="ECO:0000313" key="2">
    <source>
        <dbReference type="EMBL" id="KAH9325172.1"/>
    </source>
</evidence>
<dbReference type="PROSITE" id="PS51471">
    <property type="entry name" value="FE2OG_OXY"/>
    <property type="match status" value="1"/>
</dbReference>
<sequence length="193" mass="22312">EEVVAYMLGMEDLKHKISIIIIASLGLDAVEGFYQSDFEKGTSIFRIHHYYSDGKFVAGEEALFGHTDPHCFSILYQNDGGGLQIQSKEGNWADVKPIPNSLVINVAESLRAWSNGRYRSVMHRVVYKDWTHRISLGWFLIFPDDKKIQAPAEIIDHQHPQRYRPFTYTQYREAFFTKDRINIDGYAGIFPTY</sequence>
<feature type="domain" description="Fe2OG dioxygenase" evidence="1">
    <location>
        <begin position="40"/>
        <end position="143"/>
    </location>
</feature>
<dbReference type="AlphaFoldDB" id="A0AA38GNN2"/>
<evidence type="ECO:0000259" key="1">
    <source>
        <dbReference type="PROSITE" id="PS51471"/>
    </source>
</evidence>